<dbReference type="GO" id="GO:0016020">
    <property type="term" value="C:membrane"/>
    <property type="evidence" value="ECO:0007669"/>
    <property type="project" value="UniProtKB-SubCell"/>
</dbReference>
<dbReference type="STRING" id="988801.SAMN05216522_11451"/>
<comment type="similarity">
    <text evidence="2">Belongs to the membrane fusion protein (MFP) (TC 8.A.1) family.</text>
</comment>
<keyword evidence="5 6" id="KW-0472">Membrane</keyword>
<evidence type="ECO:0000313" key="8">
    <source>
        <dbReference type="EMBL" id="SER20953.1"/>
    </source>
</evidence>
<dbReference type="Gene3D" id="2.40.50.100">
    <property type="match status" value="1"/>
</dbReference>
<feature type="transmembrane region" description="Helical" evidence="6">
    <location>
        <begin position="12"/>
        <end position="32"/>
    </location>
</feature>
<reference evidence="9" key="1">
    <citation type="submission" date="2016-10" db="EMBL/GenBank/DDBJ databases">
        <authorList>
            <person name="Varghese N."/>
            <person name="Submissions S."/>
        </authorList>
    </citation>
    <scope>NUCLEOTIDE SEQUENCE [LARGE SCALE GENOMIC DNA]</scope>
    <source>
        <strain evidence="9">8N4</strain>
    </source>
</reference>
<dbReference type="PANTHER" id="PTHR30386:SF26">
    <property type="entry name" value="TRANSPORT PROTEIN COMB"/>
    <property type="match status" value="1"/>
</dbReference>
<evidence type="ECO:0000313" key="9">
    <source>
        <dbReference type="Proteomes" id="UP000242515"/>
    </source>
</evidence>
<evidence type="ECO:0000259" key="7">
    <source>
        <dbReference type="Pfam" id="PF25917"/>
    </source>
</evidence>
<gene>
    <name evidence="8" type="ORF">SAMN05216522_11451</name>
</gene>
<dbReference type="OrthoDB" id="8958519at2"/>
<dbReference type="InterPro" id="IPR058625">
    <property type="entry name" value="MdtA-like_BSH"/>
</dbReference>
<evidence type="ECO:0000256" key="2">
    <source>
        <dbReference type="ARBA" id="ARBA00009477"/>
    </source>
</evidence>
<evidence type="ECO:0000256" key="5">
    <source>
        <dbReference type="ARBA" id="ARBA00023136"/>
    </source>
</evidence>
<feature type="domain" description="Multidrug resistance protein MdtA-like barrel-sandwich hybrid" evidence="7">
    <location>
        <begin position="47"/>
        <end position="229"/>
    </location>
</feature>
<organism evidence="8 9">
    <name type="scientific">Rosenbergiella nectarea</name>
    <dbReference type="NCBI Taxonomy" id="988801"/>
    <lineage>
        <taxon>Bacteria</taxon>
        <taxon>Pseudomonadati</taxon>
        <taxon>Pseudomonadota</taxon>
        <taxon>Gammaproteobacteria</taxon>
        <taxon>Enterobacterales</taxon>
        <taxon>Erwiniaceae</taxon>
        <taxon>Rosenbergiella</taxon>
    </lineage>
</organism>
<evidence type="ECO:0000256" key="6">
    <source>
        <dbReference type="SAM" id="Phobius"/>
    </source>
</evidence>
<protein>
    <submittedName>
        <fullName evidence="8">Multidrug resistance efflux pump</fullName>
    </submittedName>
</protein>
<sequence>MSPEQQFSRWVKFTLIVFAAMFGYFLVADIWFPQTPESTVMRIVTPVSSRAPGYVTHIYVTNNSHVKKGDLLYEIDPRPYQNQVDSARIAYQQATLDNQQIDAQISATRAKIRAAQLDAQNAGRDYQRYHALDHNQLISRQALDTAYTTWQTGLQTVENLNATLNQLIISRGSRDGNNVTLQKYQNMLEEANLNLNYTKVRADSDGVVSNLQLKEGWYANAGVASMALVNTTPDIIADFREKSLTKTHVGTAAEIVFDALPGQVFKATVASRDAGVMAGQQDINGYLAAPQESNRWVRDAQRMRIHLVLDAGQPLDLPAGARATVQLYNSGNGLSSFLGRLQIRLISLLHYVY</sequence>
<comment type="subcellular location">
    <subcellularLocation>
        <location evidence="1">Membrane</location>
        <topology evidence="1">Single-pass membrane protein</topology>
    </subcellularLocation>
</comment>
<evidence type="ECO:0000256" key="3">
    <source>
        <dbReference type="ARBA" id="ARBA00022692"/>
    </source>
</evidence>
<dbReference type="RefSeq" id="WP_092678063.1">
    <property type="nucleotide sequence ID" value="NZ_FOGC01000014.1"/>
</dbReference>
<dbReference type="EMBL" id="FOGC01000014">
    <property type="protein sequence ID" value="SER20953.1"/>
    <property type="molecule type" value="Genomic_DNA"/>
</dbReference>
<keyword evidence="3 6" id="KW-0812">Transmembrane</keyword>
<evidence type="ECO:0000256" key="4">
    <source>
        <dbReference type="ARBA" id="ARBA00022989"/>
    </source>
</evidence>
<dbReference type="Proteomes" id="UP000242515">
    <property type="component" value="Unassembled WGS sequence"/>
</dbReference>
<dbReference type="Gene3D" id="2.40.30.170">
    <property type="match status" value="1"/>
</dbReference>
<accession>A0A1H9MCU2</accession>
<dbReference type="AlphaFoldDB" id="A0A1H9MCU2"/>
<dbReference type="SUPFAM" id="SSF111369">
    <property type="entry name" value="HlyD-like secretion proteins"/>
    <property type="match status" value="1"/>
</dbReference>
<proteinExistence type="inferred from homology"/>
<dbReference type="Pfam" id="PF25917">
    <property type="entry name" value="BSH_RND"/>
    <property type="match status" value="1"/>
</dbReference>
<keyword evidence="9" id="KW-1185">Reference proteome</keyword>
<keyword evidence="4 6" id="KW-1133">Transmembrane helix</keyword>
<dbReference type="InterPro" id="IPR050739">
    <property type="entry name" value="MFP"/>
</dbReference>
<evidence type="ECO:0000256" key="1">
    <source>
        <dbReference type="ARBA" id="ARBA00004167"/>
    </source>
</evidence>
<name>A0A1H9MCU2_9GAMM</name>
<dbReference type="PANTHER" id="PTHR30386">
    <property type="entry name" value="MEMBRANE FUSION SUBUNIT OF EMRAB-TOLC MULTIDRUG EFFLUX PUMP"/>
    <property type="match status" value="1"/>
</dbReference>